<dbReference type="Proteomes" id="UP000887575">
    <property type="component" value="Unassembled WGS sequence"/>
</dbReference>
<evidence type="ECO:0000313" key="1">
    <source>
        <dbReference type="Proteomes" id="UP000887575"/>
    </source>
</evidence>
<name>A0AAF3EUN3_9BILA</name>
<protein>
    <submittedName>
        <fullName evidence="2">Uncharacterized protein</fullName>
    </submittedName>
</protein>
<keyword evidence="1" id="KW-1185">Reference proteome</keyword>
<organism evidence="1 2">
    <name type="scientific">Mesorhabditis belari</name>
    <dbReference type="NCBI Taxonomy" id="2138241"/>
    <lineage>
        <taxon>Eukaryota</taxon>
        <taxon>Metazoa</taxon>
        <taxon>Ecdysozoa</taxon>
        <taxon>Nematoda</taxon>
        <taxon>Chromadorea</taxon>
        <taxon>Rhabditida</taxon>
        <taxon>Rhabditina</taxon>
        <taxon>Rhabditomorpha</taxon>
        <taxon>Rhabditoidea</taxon>
        <taxon>Rhabditidae</taxon>
        <taxon>Mesorhabditinae</taxon>
        <taxon>Mesorhabditis</taxon>
    </lineage>
</organism>
<dbReference type="WBParaSite" id="MBELARI_LOCUS17505">
    <property type="protein sequence ID" value="MBELARI_LOCUS17505"/>
    <property type="gene ID" value="MBELARI_LOCUS17505"/>
</dbReference>
<dbReference type="InterPro" id="IPR038479">
    <property type="entry name" value="Transthyretin-like_sf"/>
</dbReference>
<reference evidence="2" key="1">
    <citation type="submission" date="2024-02" db="UniProtKB">
        <authorList>
            <consortium name="WormBaseParasite"/>
        </authorList>
    </citation>
    <scope>IDENTIFICATION</scope>
</reference>
<proteinExistence type="predicted"/>
<dbReference type="AlphaFoldDB" id="A0AAF3EUN3"/>
<sequence length="116" mass="13329">MRKKSSVRESISGLIHLKSGSNFLTRATLKDVRSEANGQFELSWSSRWFNWPVVEPKLAIYTDCKINRCLRESKFPLSESNFASGDAKLIDLGNIEIRDLRWSRHCHYQKGRGTIG</sequence>
<dbReference type="Gene3D" id="2.60.40.3330">
    <property type="match status" value="1"/>
</dbReference>
<accession>A0AAF3EUN3</accession>
<evidence type="ECO:0000313" key="2">
    <source>
        <dbReference type="WBParaSite" id="MBELARI_LOCUS17505"/>
    </source>
</evidence>